<dbReference type="PIRSF" id="PIRSF037356">
    <property type="entry name" value="DUF1797"/>
    <property type="match status" value="1"/>
</dbReference>
<name>A0A7V9YY54_9BACL</name>
<sequence>MSQLLGIIKRLMSMQEQQVSGNEPPQRHFEVNGEKKCSVTYQGKTDTFVLEVYEKGGKTKYYQFDNIDMIAIEIFELLQM</sequence>
<gene>
    <name evidence="1" type="ORF">HNQ85_000889</name>
</gene>
<accession>A0A7V9YY54</accession>
<dbReference type="InterPro" id="IPR014904">
    <property type="entry name" value="YkuJ-like"/>
</dbReference>
<protein>
    <submittedName>
        <fullName evidence="1">Uncharacterized protein YkuJ</fullName>
    </submittedName>
</protein>
<organism evidence="1 2">
    <name type="scientific">[Anoxybacillus] calidus</name>
    <dbReference type="NCBI Taxonomy" id="575178"/>
    <lineage>
        <taxon>Bacteria</taxon>
        <taxon>Bacillati</taxon>
        <taxon>Bacillota</taxon>
        <taxon>Bacilli</taxon>
        <taxon>Bacillales</taxon>
        <taxon>Anoxybacillaceae</taxon>
        <taxon>Paranoxybacillus</taxon>
    </lineage>
</organism>
<dbReference type="Pfam" id="PF08796">
    <property type="entry name" value="DUF1797"/>
    <property type="match status" value="1"/>
</dbReference>
<dbReference type="InterPro" id="IPR038073">
    <property type="entry name" value="YkuJ-like_sf"/>
</dbReference>
<dbReference type="RefSeq" id="WP_181536530.1">
    <property type="nucleotide sequence ID" value="NZ_JACDUU010000002.1"/>
</dbReference>
<dbReference type="EMBL" id="JACDUU010000002">
    <property type="protein sequence ID" value="MBA2870619.1"/>
    <property type="molecule type" value="Genomic_DNA"/>
</dbReference>
<reference evidence="1 2" key="1">
    <citation type="submission" date="2020-07" db="EMBL/GenBank/DDBJ databases">
        <title>Genomic Encyclopedia of Type Strains, Phase IV (KMG-IV): sequencing the most valuable type-strain genomes for metagenomic binning, comparative biology and taxonomic classification.</title>
        <authorList>
            <person name="Goeker M."/>
        </authorList>
    </citation>
    <scope>NUCLEOTIDE SEQUENCE [LARGE SCALE GENOMIC DNA]</scope>
    <source>
        <strain evidence="1 2">DSM 25220</strain>
    </source>
</reference>
<dbReference type="Gene3D" id="3.30.720.20">
    <property type="entry name" value="Protein of unknown function DUF1797"/>
    <property type="match status" value="1"/>
</dbReference>
<proteinExistence type="predicted"/>
<evidence type="ECO:0000313" key="2">
    <source>
        <dbReference type="Proteomes" id="UP000580891"/>
    </source>
</evidence>
<keyword evidence="2" id="KW-1185">Reference proteome</keyword>
<dbReference type="Proteomes" id="UP000580891">
    <property type="component" value="Unassembled WGS sequence"/>
</dbReference>
<evidence type="ECO:0000313" key="1">
    <source>
        <dbReference type="EMBL" id="MBA2870619.1"/>
    </source>
</evidence>
<dbReference type="AlphaFoldDB" id="A0A7V9YY54"/>
<comment type="caution">
    <text evidence="1">The sequence shown here is derived from an EMBL/GenBank/DDBJ whole genome shotgun (WGS) entry which is preliminary data.</text>
</comment>
<dbReference type="SUPFAM" id="SSF143567">
    <property type="entry name" value="YkuJ-like"/>
    <property type="match status" value="1"/>
</dbReference>